<feature type="compositionally biased region" description="Polar residues" evidence="1">
    <location>
        <begin position="140"/>
        <end position="152"/>
    </location>
</feature>
<evidence type="ECO:0000313" key="3">
    <source>
        <dbReference type="EMBL" id="ACB45566.1"/>
    </source>
</evidence>
<accession>B2CZ93</accession>
<evidence type="ECO:0000256" key="2">
    <source>
        <dbReference type="SAM" id="SignalP"/>
    </source>
</evidence>
<feature type="compositionally biased region" description="Polar residues" evidence="1">
    <location>
        <begin position="105"/>
        <end position="116"/>
    </location>
</feature>
<proteinExistence type="evidence at transcript level"/>
<feature type="signal peptide" evidence="2">
    <location>
        <begin position="1"/>
        <end position="23"/>
    </location>
</feature>
<keyword evidence="2" id="KW-0732">Signal</keyword>
<evidence type="ECO:0000256" key="1">
    <source>
        <dbReference type="SAM" id="MobiDB-lite"/>
    </source>
</evidence>
<sequence length="162" mass="18002">MCKIILTLTVISVLLVVDTTCWSRDLPVIYPTYRPYHTLPPVIMRAKRSADDEPLWLFKGDDIPRAPATGDHPVLPSIIDDIKLDPNTRYARSLSTPSKYRGGSHTISNSKQSTGPTHPGYNRRRVRSVDSLSSKHRGGSHSTSSGIRNTGPTHPGYNRRNS</sequence>
<feature type="chain" id="PRO_5002776880" evidence="2">
    <location>
        <begin position="24"/>
        <end position="162"/>
    </location>
</feature>
<reference evidence="3" key="1">
    <citation type="submission" date="2008-03" db="EMBL/GenBank/DDBJ databases">
        <title>cDNA sequences of anti-bacterial genes from Antheraea pernyi.</title>
        <authorList>
            <person name="Fan Q."/>
            <person name="Li S."/>
            <person name="Ye B."/>
            <person name="Zhao Z."/>
            <person name="Wang L."/>
            <person name="Zhang B."/>
        </authorList>
    </citation>
    <scope>NUCLEOTIDE SEQUENCE</scope>
</reference>
<name>B2CZ93_ANTPE</name>
<dbReference type="EMBL" id="EU557311">
    <property type="protein sequence ID" value="ACB45566.1"/>
    <property type="molecule type" value="mRNA"/>
</dbReference>
<protein>
    <submittedName>
        <fullName evidence="3">Lebocin-like protein</fullName>
    </submittedName>
</protein>
<dbReference type="AlphaFoldDB" id="B2CZ93"/>
<feature type="region of interest" description="Disordered" evidence="1">
    <location>
        <begin position="90"/>
        <end position="162"/>
    </location>
</feature>
<organism evidence="3">
    <name type="scientific">Antheraea pernyi</name>
    <name type="common">Chinese oak silk moth</name>
    <name type="synonym">Bombyx pernyi</name>
    <dbReference type="NCBI Taxonomy" id="7119"/>
    <lineage>
        <taxon>Eukaryota</taxon>
        <taxon>Metazoa</taxon>
        <taxon>Ecdysozoa</taxon>
        <taxon>Arthropoda</taxon>
        <taxon>Hexapoda</taxon>
        <taxon>Insecta</taxon>
        <taxon>Pterygota</taxon>
        <taxon>Neoptera</taxon>
        <taxon>Endopterygota</taxon>
        <taxon>Lepidoptera</taxon>
        <taxon>Glossata</taxon>
        <taxon>Ditrysia</taxon>
        <taxon>Bombycoidea</taxon>
        <taxon>Saturniidae</taxon>
        <taxon>Saturniinae</taxon>
        <taxon>Saturniini</taxon>
        <taxon>Antheraea</taxon>
    </lineage>
</organism>